<evidence type="ECO:0000256" key="6">
    <source>
        <dbReference type="ARBA" id="ARBA00023136"/>
    </source>
</evidence>
<dbReference type="EMBL" id="QUAJ01000023">
    <property type="protein sequence ID" value="REI40159.1"/>
    <property type="molecule type" value="Genomic_DNA"/>
</dbReference>
<dbReference type="InterPro" id="IPR000109">
    <property type="entry name" value="POT_fam"/>
</dbReference>
<feature type="transmembrane region" description="Helical" evidence="7">
    <location>
        <begin position="247"/>
        <end position="264"/>
    </location>
</feature>
<feature type="transmembrane region" description="Helical" evidence="7">
    <location>
        <begin position="191"/>
        <end position="211"/>
    </location>
</feature>
<keyword evidence="6 7" id="KW-0472">Membrane</keyword>
<evidence type="ECO:0000313" key="8">
    <source>
        <dbReference type="EMBL" id="REI40159.1"/>
    </source>
</evidence>
<evidence type="ECO:0000256" key="7">
    <source>
        <dbReference type="SAM" id="Phobius"/>
    </source>
</evidence>
<feature type="transmembrane region" description="Helical" evidence="7">
    <location>
        <begin position="360"/>
        <end position="383"/>
    </location>
</feature>
<evidence type="ECO:0000313" key="9">
    <source>
        <dbReference type="Proteomes" id="UP000263486"/>
    </source>
</evidence>
<comment type="caution">
    <text evidence="8">The sequence shown here is derived from an EMBL/GenBank/DDBJ whole genome shotgun (WGS) entry which is preliminary data.</text>
</comment>
<evidence type="ECO:0000256" key="2">
    <source>
        <dbReference type="ARBA" id="ARBA00022448"/>
    </source>
</evidence>
<name>A0ABX9KEP7_9FUSO</name>
<feature type="transmembrane region" description="Helical" evidence="7">
    <location>
        <begin position="395"/>
        <end position="418"/>
    </location>
</feature>
<keyword evidence="9" id="KW-1185">Reference proteome</keyword>
<dbReference type="InterPro" id="IPR050171">
    <property type="entry name" value="MFS_Transporters"/>
</dbReference>
<comment type="subcellular location">
    <subcellularLocation>
        <location evidence="1">Cell membrane</location>
        <topology evidence="1">Multi-pass membrane protein</topology>
    </subcellularLocation>
</comment>
<evidence type="ECO:0000256" key="5">
    <source>
        <dbReference type="ARBA" id="ARBA00022989"/>
    </source>
</evidence>
<sequence>MTTVMAEKEGHPKGFWLMCFTILWERFSYYGMTAILVLFFTANLTQGGLGMDVKTATSLFGFFTGFIYLTPIIGGWLADNYLGQQKCIFIGCVLIGTGDLILFGSQSRMTLYMALITIIIGNGFFKASGTNIIGNLYPKEDTARKDAAYSLQYTAVNLGAFLAPLIIGLVADNLFSVVGRDGAIIFYGYKTAFAFCGGGILVGAFVFKMLAPRYLKEVGRDPIAHSYRGKDGRVIKEPLTKDEKNKVSALLIICVFVTVFWTAFNQSYTSFALYARDFVDRSVGEFDIPVPWFTSLNSILCVTIAPILGIIWIKLSKTKKGDLSIPVKMSLGMLLMSLGFGIMVLSVFSTNGTSDPGVKAGLVFITGTYFFNTVGELCLSPVGNAMVNRLAPAKYTTLFMGLWFLTNFFASIFSGIIAGFTQNFGFSTIFSGIGILLFIMSVSLFWMRKPLLRLMGEEEREVVLKKA</sequence>
<dbReference type="NCBIfam" id="TIGR00924">
    <property type="entry name" value="yjdL_sub1_fam"/>
    <property type="match status" value="2"/>
</dbReference>
<gene>
    <name evidence="8" type="ORF">DYH56_11985</name>
</gene>
<organism evidence="8 9">
    <name type="scientific">Psychrilyobacter piezotolerans</name>
    <dbReference type="NCBI Taxonomy" id="2293438"/>
    <lineage>
        <taxon>Bacteria</taxon>
        <taxon>Fusobacteriati</taxon>
        <taxon>Fusobacteriota</taxon>
        <taxon>Fusobacteriia</taxon>
        <taxon>Fusobacteriales</taxon>
        <taxon>Fusobacteriaceae</taxon>
        <taxon>Psychrilyobacter</taxon>
    </lineage>
</organism>
<dbReference type="RefSeq" id="WP_114643107.1">
    <property type="nucleotide sequence ID" value="NZ_JAACIO010000023.1"/>
</dbReference>
<keyword evidence="2" id="KW-0813">Transport</keyword>
<accession>A0ABX9KEP7</accession>
<keyword evidence="5 7" id="KW-1133">Transmembrane helix</keyword>
<dbReference type="SUPFAM" id="SSF103473">
    <property type="entry name" value="MFS general substrate transporter"/>
    <property type="match status" value="1"/>
</dbReference>
<dbReference type="PANTHER" id="PTHR23517:SF15">
    <property type="entry name" value="PROTON-DEPENDENT OLIGOPEPTIDE FAMILY TRANSPORT PROTEIN"/>
    <property type="match status" value="1"/>
</dbReference>
<dbReference type="PANTHER" id="PTHR23517">
    <property type="entry name" value="RESISTANCE PROTEIN MDTM, PUTATIVE-RELATED-RELATED"/>
    <property type="match status" value="1"/>
</dbReference>
<feature type="transmembrane region" description="Helical" evidence="7">
    <location>
        <begin position="59"/>
        <end position="78"/>
    </location>
</feature>
<proteinExistence type="predicted"/>
<feature type="transmembrane region" description="Helical" evidence="7">
    <location>
        <begin position="424"/>
        <end position="446"/>
    </location>
</feature>
<dbReference type="Pfam" id="PF00854">
    <property type="entry name" value="PTR2"/>
    <property type="match status" value="2"/>
</dbReference>
<dbReference type="CDD" id="cd17346">
    <property type="entry name" value="MFS_DtpA_like"/>
    <property type="match status" value="1"/>
</dbReference>
<feature type="transmembrane region" description="Helical" evidence="7">
    <location>
        <begin position="149"/>
        <end position="171"/>
    </location>
</feature>
<protein>
    <submittedName>
        <fullName evidence="8">MFS transporter</fullName>
    </submittedName>
</protein>
<dbReference type="InterPro" id="IPR005279">
    <property type="entry name" value="Dipep/tripep_permease"/>
</dbReference>
<dbReference type="Gene3D" id="1.20.1250.20">
    <property type="entry name" value="MFS general substrate transporter like domains"/>
    <property type="match status" value="2"/>
</dbReference>
<feature type="transmembrane region" description="Helical" evidence="7">
    <location>
        <begin position="325"/>
        <end position="348"/>
    </location>
</feature>
<feature type="transmembrane region" description="Helical" evidence="7">
    <location>
        <begin position="87"/>
        <end position="105"/>
    </location>
</feature>
<reference evidence="8 9" key="1">
    <citation type="submission" date="2018-08" db="EMBL/GenBank/DDBJ databases">
        <title>Draft genome sequence of Psychrilyobacter sp. strain SD5 isolated from Black Sea water.</title>
        <authorList>
            <person name="Yadav S."/>
            <person name="Villanueva L."/>
            <person name="Damste J.S.S."/>
        </authorList>
    </citation>
    <scope>NUCLEOTIDE SEQUENCE [LARGE SCALE GENOMIC DNA]</scope>
    <source>
        <strain evidence="8 9">SD5</strain>
    </source>
</reference>
<dbReference type="Proteomes" id="UP000263486">
    <property type="component" value="Unassembled WGS sequence"/>
</dbReference>
<feature type="transmembrane region" description="Helical" evidence="7">
    <location>
        <begin position="111"/>
        <end position="137"/>
    </location>
</feature>
<evidence type="ECO:0000256" key="1">
    <source>
        <dbReference type="ARBA" id="ARBA00004651"/>
    </source>
</evidence>
<keyword evidence="3" id="KW-1003">Cell membrane</keyword>
<keyword evidence="4 7" id="KW-0812">Transmembrane</keyword>
<evidence type="ECO:0000256" key="3">
    <source>
        <dbReference type="ARBA" id="ARBA00022475"/>
    </source>
</evidence>
<feature type="transmembrane region" description="Helical" evidence="7">
    <location>
        <begin position="15"/>
        <end position="39"/>
    </location>
</feature>
<dbReference type="InterPro" id="IPR036259">
    <property type="entry name" value="MFS_trans_sf"/>
</dbReference>
<feature type="transmembrane region" description="Helical" evidence="7">
    <location>
        <begin position="292"/>
        <end position="313"/>
    </location>
</feature>
<evidence type="ECO:0000256" key="4">
    <source>
        <dbReference type="ARBA" id="ARBA00022692"/>
    </source>
</evidence>